<reference evidence="8" key="1">
    <citation type="journal article" date="2021" name="Genome Biol. Evol.">
        <title>A High-Quality Reference Genome for a Parasitic Bivalve with Doubly Uniparental Inheritance (Bivalvia: Unionida).</title>
        <authorList>
            <person name="Smith C.H."/>
        </authorList>
    </citation>
    <scope>NUCLEOTIDE SEQUENCE</scope>
    <source>
        <strain evidence="8">CHS0354</strain>
    </source>
</reference>
<keyword evidence="2" id="KW-0479">Metal-binding</keyword>
<dbReference type="InterPro" id="IPR011042">
    <property type="entry name" value="6-blade_b-propeller_TolB-like"/>
</dbReference>
<name>A0AAE0S181_9BIVA</name>
<feature type="domain" description="RING-type" evidence="6">
    <location>
        <begin position="12"/>
        <end position="58"/>
    </location>
</feature>
<dbReference type="Proteomes" id="UP001195483">
    <property type="component" value="Unassembled WGS sequence"/>
</dbReference>
<evidence type="ECO:0000256" key="2">
    <source>
        <dbReference type="ARBA" id="ARBA00022723"/>
    </source>
</evidence>
<keyword evidence="1" id="KW-0597">Phosphoprotein</keyword>
<dbReference type="PANTHER" id="PTHR25462">
    <property type="entry name" value="BONUS, ISOFORM C-RELATED"/>
    <property type="match status" value="1"/>
</dbReference>
<reference evidence="8" key="3">
    <citation type="submission" date="2023-05" db="EMBL/GenBank/DDBJ databases">
        <authorList>
            <person name="Smith C.H."/>
        </authorList>
    </citation>
    <scope>NUCLEOTIDE SEQUENCE</scope>
    <source>
        <strain evidence="8">CHS0354</strain>
        <tissue evidence="8">Mantle</tissue>
    </source>
</reference>
<organism evidence="8 9">
    <name type="scientific">Potamilus streckersoni</name>
    <dbReference type="NCBI Taxonomy" id="2493646"/>
    <lineage>
        <taxon>Eukaryota</taxon>
        <taxon>Metazoa</taxon>
        <taxon>Spiralia</taxon>
        <taxon>Lophotrochozoa</taxon>
        <taxon>Mollusca</taxon>
        <taxon>Bivalvia</taxon>
        <taxon>Autobranchia</taxon>
        <taxon>Heteroconchia</taxon>
        <taxon>Palaeoheterodonta</taxon>
        <taxon>Unionida</taxon>
        <taxon>Unionoidea</taxon>
        <taxon>Unionidae</taxon>
        <taxon>Ambleminae</taxon>
        <taxon>Lampsilini</taxon>
        <taxon>Potamilus</taxon>
    </lineage>
</organism>
<keyword evidence="9" id="KW-1185">Reference proteome</keyword>
<feature type="domain" description="B box-type" evidence="7">
    <location>
        <begin position="94"/>
        <end position="138"/>
    </location>
</feature>
<dbReference type="InterPro" id="IPR047153">
    <property type="entry name" value="TRIM45/56/19-like"/>
</dbReference>
<dbReference type="Gene3D" id="3.30.160.60">
    <property type="entry name" value="Classic Zinc Finger"/>
    <property type="match status" value="1"/>
</dbReference>
<protein>
    <submittedName>
        <fullName evidence="8">Uncharacterized protein</fullName>
    </submittedName>
</protein>
<dbReference type="PROSITE" id="PS50119">
    <property type="entry name" value="ZF_BBOX"/>
    <property type="match status" value="1"/>
</dbReference>
<dbReference type="SUPFAM" id="SSF101898">
    <property type="entry name" value="NHL repeat"/>
    <property type="match status" value="1"/>
</dbReference>
<evidence type="ECO:0000256" key="5">
    <source>
        <dbReference type="PROSITE-ProRule" id="PRU00024"/>
    </source>
</evidence>
<reference evidence="8" key="2">
    <citation type="journal article" date="2021" name="Genome Biol. Evol.">
        <title>Developing a high-quality reference genome for a parasitic bivalve with doubly uniparental inheritance (Bivalvia: Unionida).</title>
        <authorList>
            <person name="Smith C.H."/>
        </authorList>
    </citation>
    <scope>NUCLEOTIDE SEQUENCE</scope>
    <source>
        <strain evidence="8">CHS0354</strain>
        <tissue evidence="8">Mantle</tissue>
    </source>
</reference>
<dbReference type="SUPFAM" id="SSF57850">
    <property type="entry name" value="RING/U-box"/>
    <property type="match status" value="1"/>
</dbReference>
<dbReference type="InterPro" id="IPR017907">
    <property type="entry name" value="Znf_RING_CS"/>
</dbReference>
<gene>
    <name evidence="8" type="ORF">CHS0354_038978</name>
</gene>
<dbReference type="InterPro" id="IPR001841">
    <property type="entry name" value="Znf_RING"/>
</dbReference>
<keyword evidence="3 5" id="KW-0863">Zinc-finger</keyword>
<dbReference type="InterPro" id="IPR013083">
    <property type="entry name" value="Znf_RING/FYVE/PHD"/>
</dbReference>
<comment type="caution">
    <text evidence="8">The sequence shown here is derived from an EMBL/GenBank/DDBJ whole genome shotgun (WGS) entry which is preliminary data.</text>
</comment>
<dbReference type="InterPro" id="IPR027370">
    <property type="entry name" value="Znf-RING_euk"/>
</dbReference>
<dbReference type="EMBL" id="JAEAOA010002269">
    <property type="protein sequence ID" value="KAK3583359.1"/>
    <property type="molecule type" value="Genomic_DNA"/>
</dbReference>
<dbReference type="GO" id="GO:0008270">
    <property type="term" value="F:zinc ion binding"/>
    <property type="evidence" value="ECO:0007669"/>
    <property type="project" value="UniProtKB-KW"/>
</dbReference>
<evidence type="ECO:0000259" key="7">
    <source>
        <dbReference type="PROSITE" id="PS50119"/>
    </source>
</evidence>
<evidence type="ECO:0000256" key="1">
    <source>
        <dbReference type="ARBA" id="ARBA00022553"/>
    </source>
</evidence>
<dbReference type="SUPFAM" id="SSF57845">
    <property type="entry name" value="B-box zinc-binding domain"/>
    <property type="match status" value="1"/>
</dbReference>
<keyword evidence="4" id="KW-0862">Zinc</keyword>
<dbReference type="Gene3D" id="3.30.40.10">
    <property type="entry name" value="Zinc/RING finger domain, C3HC4 (zinc finger)"/>
    <property type="match status" value="1"/>
</dbReference>
<dbReference type="AlphaFoldDB" id="A0AAE0S181"/>
<evidence type="ECO:0000256" key="4">
    <source>
        <dbReference type="ARBA" id="ARBA00022833"/>
    </source>
</evidence>
<evidence type="ECO:0000313" key="8">
    <source>
        <dbReference type="EMBL" id="KAK3583359.1"/>
    </source>
</evidence>
<dbReference type="Pfam" id="PF13445">
    <property type="entry name" value="zf-RING_UBOX"/>
    <property type="match status" value="1"/>
</dbReference>
<dbReference type="PANTHER" id="PTHR25462:SF296">
    <property type="entry name" value="MEIOTIC P26, ISOFORM F"/>
    <property type="match status" value="1"/>
</dbReference>
<proteinExistence type="predicted"/>
<dbReference type="Gene3D" id="2.120.10.30">
    <property type="entry name" value="TolB, C-terminal domain"/>
    <property type="match status" value="1"/>
</dbReference>
<dbReference type="PROSITE" id="PS00518">
    <property type="entry name" value="ZF_RING_1"/>
    <property type="match status" value="1"/>
</dbReference>
<dbReference type="SMART" id="SM00184">
    <property type="entry name" value="RING"/>
    <property type="match status" value="1"/>
</dbReference>
<dbReference type="PROSITE" id="PS50089">
    <property type="entry name" value="ZF_RING_2"/>
    <property type="match status" value="1"/>
</dbReference>
<evidence type="ECO:0000256" key="3">
    <source>
        <dbReference type="ARBA" id="ARBA00022771"/>
    </source>
</evidence>
<accession>A0AAE0S181</accession>
<dbReference type="InterPro" id="IPR000315">
    <property type="entry name" value="Znf_B-box"/>
</dbReference>
<sequence length="738" mass="83860">MRRATNPNDLLCPHCLDIFSTPRYLPCRHTFCEKCLDDFIQKTVSVHNKEASFNCPVCGKITRSPLPAIPIDKWASHFPDDRILSATFPDVKTQVEPFCNPCRMLGNTLDCTTLCTTCEKTLCLKCRKAHENHYLIETSDNTHNSNTTVGLTLGSSCPVHTNRDIEFICMSHDSMCCSDCVIDNHRRCTTLRIKDHIEELIQLKTSNDTTDHMKKLMEHLDCYTDDNRKAMKGVEMQAKGMVSEIDMLISMLQETRSRISKESQDLLEIVTTNRLEDQRQCKSLKAALQNSLKILEIVEDCEDKNQKLITMYQIKEQLLHYDRDIQVKFSDVKYLDIKLKLDDSFLALRQLNTSQFAKIEAVETTRKLELPFREETSTYVRSKSADRSCPRSSSHSLSTFQTIVSFFSFHKKVNAASKKNHGANETIFVKMSTGEKLKQSSGTKPSIKALEHATSIKATPGLKLSGIHDISDGNEHRYWGVLVLPSNRVLLIDRSHNQCRIFDSYIGNHLTDFDLKSEPFGACVLNENQPQAVQVAVAVWNGEIQILSLCSNVQDTNTRRMKTIKTKLEWCHSVATWTSDKLVVSGEYNSMLCWCIVSTVDKATEKVHTICEYRSDEIYPSFLTVSYDKSRVYISVSGCDNVTKGVVYCYKVLDGVCIFKYQNKELSTPRGITEDQQGNLCVLNERPAGIHLVSGNGALIQVLRTRSLRCPVSIVFKDMELYVTNDRRSEVVRLSLSY</sequence>
<evidence type="ECO:0000313" key="9">
    <source>
        <dbReference type="Proteomes" id="UP001195483"/>
    </source>
</evidence>
<evidence type="ECO:0000259" key="6">
    <source>
        <dbReference type="PROSITE" id="PS50089"/>
    </source>
</evidence>